<dbReference type="Gene3D" id="3.30.70.100">
    <property type="match status" value="1"/>
</dbReference>
<sequence>MSKEIKLHITGMTCGHCVAHTKKSLEAVPGVESAEVSLEPGGAVVKGDADAAALVAAVKEAGYEAVVDE</sequence>
<dbReference type="Proteomes" id="UP000886339">
    <property type="component" value="Unassembled WGS sequence"/>
</dbReference>
<evidence type="ECO:0000259" key="2">
    <source>
        <dbReference type="PROSITE" id="PS50846"/>
    </source>
</evidence>
<evidence type="ECO:0000256" key="1">
    <source>
        <dbReference type="ARBA" id="ARBA00022723"/>
    </source>
</evidence>
<keyword evidence="1" id="KW-0479">Metal-binding</keyword>
<proteinExistence type="predicted"/>
<organism evidence="3">
    <name type="scientific">Thiolapillus brandeum</name>
    <dbReference type="NCBI Taxonomy" id="1076588"/>
    <lineage>
        <taxon>Bacteria</taxon>
        <taxon>Pseudomonadati</taxon>
        <taxon>Pseudomonadota</taxon>
        <taxon>Gammaproteobacteria</taxon>
        <taxon>Chromatiales</taxon>
        <taxon>Sedimenticolaceae</taxon>
        <taxon>Thiolapillus</taxon>
    </lineage>
</organism>
<dbReference type="InterPro" id="IPR036163">
    <property type="entry name" value="HMA_dom_sf"/>
</dbReference>
<dbReference type="EMBL" id="DRLF01000098">
    <property type="protein sequence ID" value="HEC05694.1"/>
    <property type="molecule type" value="Genomic_DNA"/>
</dbReference>
<dbReference type="Pfam" id="PF00403">
    <property type="entry name" value="HMA"/>
    <property type="match status" value="1"/>
</dbReference>
<evidence type="ECO:0000313" key="3">
    <source>
        <dbReference type="EMBL" id="HEC05694.1"/>
    </source>
</evidence>
<dbReference type="AlphaFoldDB" id="A0A831RTS1"/>
<name>A0A831RTS1_9GAMM</name>
<gene>
    <name evidence="3" type="ORF">ENJ12_02500</name>
</gene>
<reference evidence="3" key="1">
    <citation type="journal article" date="2020" name="mSystems">
        <title>Genome- and Community-Level Interaction Insights into Carbon Utilization and Element Cycling Functions of Hydrothermarchaeota in Hydrothermal Sediment.</title>
        <authorList>
            <person name="Zhou Z."/>
            <person name="Liu Y."/>
            <person name="Xu W."/>
            <person name="Pan J."/>
            <person name="Luo Z.H."/>
            <person name="Li M."/>
        </authorList>
    </citation>
    <scope>NUCLEOTIDE SEQUENCE [LARGE SCALE GENOMIC DNA]</scope>
    <source>
        <strain evidence="3">HyVt-458</strain>
    </source>
</reference>
<dbReference type="PROSITE" id="PS50846">
    <property type="entry name" value="HMA_2"/>
    <property type="match status" value="1"/>
</dbReference>
<dbReference type="FunFam" id="3.30.70.100:FF:000001">
    <property type="entry name" value="ATPase copper transporting beta"/>
    <property type="match status" value="1"/>
</dbReference>
<comment type="caution">
    <text evidence="3">The sequence shown here is derived from an EMBL/GenBank/DDBJ whole genome shotgun (WGS) entry which is preliminary data.</text>
</comment>
<dbReference type="CDD" id="cd00371">
    <property type="entry name" value="HMA"/>
    <property type="match status" value="1"/>
</dbReference>
<accession>A0A831RTS1</accession>
<dbReference type="InterPro" id="IPR006121">
    <property type="entry name" value="HMA_dom"/>
</dbReference>
<protein>
    <submittedName>
        <fullName evidence="3">Heavy metal-binding protein</fullName>
    </submittedName>
</protein>
<dbReference type="SUPFAM" id="SSF55008">
    <property type="entry name" value="HMA, heavy metal-associated domain"/>
    <property type="match status" value="1"/>
</dbReference>
<feature type="domain" description="HMA" evidence="2">
    <location>
        <begin position="3"/>
        <end position="66"/>
    </location>
</feature>
<dbReference type="GO" id="GO:0046872">
    <property type="term" value="F:metal ion binding"/>
    <property type="evidence" value="ECO:0007669"/>
    <property type="project" value="UniProtKB-KW"/>
</dbReference>